<evidence type="ECO:0000256" key="5">
    <source>
        <dbReference type="ARBA" id="ARBA00023065"/>
    </source>
</evidence>
<proteinExistence type="predicted"/>
<dbReference type="GO" id="GO:0016020">
    <property type="term" value="C:membrane"/>
    <property type="evidence" value="ECO:0007669"/>
    <property type="project" value="UniProtKB-SubCell"/>
</dbReference>
<dbReference type="OrthoDB" id="2687058at2759"/>
<feature type="transmembrane region" description="Helical" evidence="8">
    <location>
        <begin position="129"/>
        <end position="152"/>
    </location>
</feature>
<dbReference type="AlphaFoldDB" id="A0A316YGE4"/>
<protein>
    <recommendedName>
        <fullName evidence="9">Cation/H+ exchanger transmembrane domain-containing protein</fullName>
    </recommendedName>
</protein>
<feature type="transmembrane region" description="Helical" evidence="8">
    <location>
        <begin position="35"/>
        <end position="56"/>
    </location>
</feature>
<feature type="compositionally biased region" description="Basic and acidic residues" evidence="7">
    <location>
        <begin position="828"/>
        <end position="841"/>
    </location>
</feature>
<evidence type="ECO:0000256" key="2">
    <source>
        <dbReference type="ARBA" id="ARBA00022448"/>
    </source>
</evidence>
<dbReference type="STRING" id="215250.A0A316YGE4"/>
<keyword evidence="3 8" id="KW-0812">Transmembrane</keyword>
<dbReference type="PANTHER" id="PTHR32468">
    <property type="entry name" value="CATION/H + ANTIPORTER"/>
    <property type="match status" value="1"/>
</dbReference>
<keyword evidence="2" id="KW-0813">Transport</keyword>
<dbReference type="InParanoid" id="A0A316YGE4"/>
<feature type="region of interest" description="Disordered" evidence="7">
    <location>
        <begin position="825"/>
        <end position="844"/>
    </location>
</feature>
<dbReference type="PANTHER" id="PTHR32468:SF0">
    <property type="entry name" value="K(+)_H(+) ANTIPORTER 1"/>
    <property type="match status" value="1"/>
</dbReference>
<feature type="transmembrane region" description="Helical" evidence="8">
    <location>
        <begin position="97"/>
        <end position="117"/>
    </location>
</feature>
<evidence type="ECO:0000313" key="11">
    <source>
        <dbReference type="Proteomes" id="UP000245768"/>
    </source>
</evidence>
<evidence type="ECO:0000256" key="8">
    <source>
        <dbReference type="SAM" id="Phobius"/>
    </source>
</evidence>
<accession>A0A316YGE4</accession>
<comment type="subcellular location">
    <subcellularLocation>
        <location evidence="1">Membrane</location>
        <topology evidence="1">Multi-pass membrane protein</topology>
    </subcellularLocation>
</comment>
<evidence type="ECO:0000256" key="3">
    <source>
        <dbReference type="ARBA" id="ARBA00022692"/>
    </source>
</evidence>
<dbReference type="InterPro" id="IPR006153">
    <property type="entry name" value="Cation/H_exchanger_TM"/>
</dbReference>
<keyword evidence="5" id="KW-0406">Ion transport</keyword>
<dbReference type="Gene3D" id="1.20.1530.20">
    <property type="match status" value="1"/>
</dbReference>
<evidence type="ECO:0000313" key="10">
    <source>
        <dbReference type="EMBL" id="PWN88487.1"/>
    </source>
</evidence>
<evidence type="ECO:0000256" key="6">
    <source>
        <dbReference type="ARBA" id="ARBA00023136"/>
    </source>
</evidence>
<dbReference type="GO" id="GO:0015297">
    <property type="term" value="F:antiporter activity"/>
    <property type="evidence" value="ECO:0007669"/>
    <property type="project" value="InterPro"/>
</dbReference>
<dbReference type="GeneID" id="37041656"/>
<keyword evidence="4 8" id="KW-1133">Transmembrane helix</keyword>
<dbReference type="GO" id="GO:1902600">
    <property type="term" value="P:proton transmembrane transport"/>
    <property type="evidence" value="ECO:0007669"/>
    <property type="project" value="InterPro"/>
</dbReference>
<dbReference type="EMBL" id="KZ819638">
    <property type="protein sequence ID" value="PWN88487.1"/>
    <property type="molecule type" value="Genomic_DNA"/>
</dbReference>
<feature type="transmembrane region" description="Helical" evidence="8">
    <location>
        <begin position="393"/>
        <end position="412"/>
    </location>
</feature>
<keyword evidence="6 8" id="KW-0472">Membrane</keyword>
<feature type="transmembrane region" description="Helical" evidence="8">
    <location>
        <begin position="68"/>
        <end position="85"/>
    </location>
</feature>
<feature type="region of interest" description="Disordered" evidence="7">
    <location>
        <begin position="455"/>
        <end position="477"/>
    </location>
</feature>
<dbReference type="Proteomes" id="UP000245768">
    <property type="component" value="Unassembled WGS sequence"/>
</dbReference>
<name>A0A316YGE4_9BASI</name>
<evidence type="ECO:0000256" key="1">
    <source>
        <dbReference type="ARBA" id="ARBA00004141"/>
    </source>
</evidence>
<reference evidence="10" key="1">
    <citation type="journal article" date="2018" name="Mol. Biol. Evol.">
        <title>Broad Genomic Sampling Reveals a Smut Pathogenic Ancestry of the Fungal Clade Ustilaginomycotina.</title>
        <authorList>
            <person name="Kijpornyongpan T."/>
            <person name="Mondo S.J."/>
            <person name="Barry K."/>
            <person name="Sandor L."/>
            <person name="Lee J."/>
            <person name="Lipzen A."/>
            <person name="Pangilinan J."/>
            <person name="LaButti K."/>
            <person name="Hainaut M."/>
            <person name="Henrissat B."/>
            <person name="Grigoriev I.V."/>
            <person name="Spatafora J.W."/>
            <person name="Aime M.C."/>
        </authorList>
    </citation>
    <scope>NUCLEOTIDE SEQUENCE [LARGE SCALE GENOMIC DNA]</scope>
    <source>
        <strain evidence="10">MCA 4198</strain>
    </source>
</reference>
<dbReference type="Pfam" id="PF00999">
    <property type="entry name" value="Na_H_Exchanger"/>
    <property type="match status" value="1"/>
</dbReference>
<feature type="transmembrane region" description="Helical" evidence="8">
    <location>
        <begin position="164"/>
        <end position="182"/>
    </location>
</feature>
<feature type="region of interest" description="Disordered" evidence="7">
    <location>
        <begin position="874"/>
        <end position="894"/>
    </location>
</feature>
<feature type="domain" description="Cation/H+ exchanger transmembrane" evidence="9">
    <location>
        <begin position="45"/>
        <end position="442"/>
    </location>
</feature>
<gene>
    <name evidence="10" type="ORF">FA10DRAFT_254704</name>
</gene>
<feature type="transmembrane region" description="Helical" evidence="8">
    <location>
        <begin position="353"/>
        <end position="373"/>
    </location>
</feature>
<evidence type="ECO:0000256" key="4">
    <source>
        <dbReference type="ARBA" id="ARBA00022989"/>
    </source>
</evidence>
<sequence length="1011" mass="108226">MAAVEAVSEPPHGWLSHVDPLTYESVNVWDSSNGLALFLAQVMIILALCYILGLAFQRLGQPKVAGELLAGVCLGPTVFGNIPGFTEKIVPSQSLPLLTLTSNIGLVFFILLVGLETDTDLIKKYARQVALIALPGMAVPFAVSVGLAMFVYEHSTAKTVEFTTFMLFVATVMAVTSLSVLSRVLSELRLLNTVLGSVTIAAGALNDLIGYLLLALGSSLGSGGEKINALYQLLVALALALVQWFVVRPIMFRLILRSGFDLYGTGGGGGDKMQQHQRVPEHLLALTLLGALISAWITEACSLHPILGSLLFGIALPHHNFAVRVTESIETLVIGTLLPLYFVTSGLNANFKLLNTGLVWGQIFLIFFVVFISKFASTTLSAKVAGFSWRESSFVAALMQSKSIIELIILNAGLEIGVLNKQVYAMLFITFIFSTLTVRPLATAIYRPLAEEKARQPREEGREVERSNVADDGEGGEKRGALELKDHFAIVAAVTSANPSVQGLMSFIGLVSGGFRSPDESGNTDEAARIAVDFLRLLPTTEHSTANIMRLLFSHDLGQSDEVLAALKTTAALNNVVDSRSLSTGHLRTGSLDVQSAGGNLPQDVISVSNDESMISALRKSLARAEGRLHSSKAADRALRAGGASELGKAMVLVAWESAVVVSHGTSWLQSAAVAAGFVDAGLGAGQEAGYDDEQEATRYARLKTGANSIPRTLMGRLKEQTVGVVVDARLLDAHGGNSGAPVVSLAQRRRVEEDLWRLGGVKLSRGRLRKSRIVVPFFGGKDDRAAVELCERMASRSSRVEAIIVSVASRSDNEEEMQTILAGGHRAIGEERQDDGKNEEENQTTVNLKTIHQAEADHVDARFLFGQWQSDEDDVQGQAHEGNSDKEAEAETKVRQVGNVTSVSLQPPASSTDITDVEAVLSFCLGLLDERCGDMVLVGRGKIGQRPRNFRSKVEAVVQKRSAVLSHDALAELRSVGKTLGAAAEGCLASGIQTCLLVVQAGTTNERNIT</sequence>
<evidence type="ECO:0000256" key="7">
    <source>
        <dbReference type="SAM" id="MobiDB-lite"/>
    </source>
</evidence>
<dbReference type="InterPro" id="IPR050794">
    <property type="entry name" value="CPA2_transporter"/>
</dbReference>
<feature type="compositionally biased region" description="Basic and acidic residues" evidence="7">
    <location>
        <begin position="883"/>
        <end position="894"/>
    </location>
</feature>
<dbReference type="InterPro" id="IPR038770">
    <property type="entry name" value="Na+/solute_symporter_sf"/>
</dbReference>
<feature type="transmembrane region" description="Helical" evidence="8">
    <location>
        <begin position="321"/>
        <end position="341"/>
    </location>
</feature>
<dbReference type="RefSeq" id="XP_025375685.1">
    <property type="nucleotide sequence ID" value="XM_025519740.1"/>
</dbReference>
<feature type="transmembrane region" description="Helical" evidence="8">
    <location>
        <begin position="194"/>
        <end position="217"/>
    </location>
</feature>
<feature type="transmembrane region" description="Helical" evidence="8">
    <location>
        <begin position="283"/>
        <end position="315"/>
    </location>
</feature>
<organism evidence="10 11">
    <name type="scientific">Acaromyces ingoldii</name>
    <dbReference type="NCBI Taxonomy" id="215250"/>
    <lineage>
        <taxon>Eukaryota</taxon>
        <taxon>Fungi</taxon>
        <taxon>Dikarya</taxon>
        <taxon>Basidiomycota</taxon>
        <taxon>Ustilaginomycotina</taxon>
        <taxon>Exobasidiomycetes</taxon>
        <taxon>Exobasidiales</taxon>
        <taxon>Cryptobasidiaceae</taxon>
        <taxon>Acaromyces</taxon>
    </lineage>
</organism>
<keyword evidence="11" id="KW-1185">Reference proteome</keyword>
<evidence type="ECO:0000259" key="9">
    <source>
        <dbReference type="Pfam" id="PF00999"/>
    </source>
</evidence>
<feature type="transmembrane region" description="Helical" evidence="8">
    <location>
        <begin position="424"/>
        <end position="446"/>
    </location>
</feature>
<feature type="transmembrane region" description="Helical" evidence="8">
    <location>
        <begin position="229"/>
        <end position="247"/>
    </location>
</feature>